<dbReference type="PANTHER" id="PTHR10039:SF16">
    <property type="entry name" value="GPI INOSITOL-DEACYLASE"/>
    <property type="match status" value="1"/>
</dbReference>
<organism evidence="3 4">
    <name type="scientific">Lepraria finkii</name>
    <dbReference type="NCBI Taxonomy" id="1340010"/>
    <lineage>
        <taxon>Eukaryota</taxon>
        <taxon>Fungi</taxon>
        <taxon>Dikarya</taxon>
        <taxon>Ascomycota</taxon>
        <taxon>Pezizomycotina</taxon>
        <taxon>Lecanoromycetes</taxon>
        <taxon>OSLEUM clade</taxon>
        <taxon>Lecanoromycetidae</taxon>
        <taxon>Lecanorales</taxon>
        <taxon>Lecanorineae</taxon>
        <taxon>Stereocaulaceae</taxon>
        <taxon>Lepraria</taxon>
    </lineage>
</organism>
<feature type="domain" description="Nephrocystin 3-like N-terminal" evidence="2">
    <location>
        <begin position="139"/>
        <end position="250"/>
    </location>
</feature>
<keyword evidence="4" id="KW-1185">Reference proteome</keyword>
<name>A0ABR4BG23_9LECA</name>
<sequence>MIEGLEVIAYTIDHCAIFESIYLRGHVSSVDGKLKDALTALCVAILKYLAKAKHYLEEKSVSRIFKKILDALLSRILSTGADVNAHASIVDAEISRGIAGRVTTAAKDQVANFAGLRAILKGLEGPIQRITAQLQKFDDQLQSKRSSVFGAEAILASIARQLSSPEPGGPVLALALQIYSQREIEGIASRELLPEESVKLTTNLTEYCRVTTIVLHALDECNPEKRHLVLDALETIFNKSNGLVKIFVSSQEEGDPVCELCDYLNLRISSDRNSEDIELFVRNETECSEARDEVKALITGTLIKRADGM</sequence>
<accession>A0ABR4BG23</accession>
<gene>
    <name evidence="3" type="ORF">ABVK25_003004</name>
</gene>
<evidence type="ECO:0000256" key="1">
    <source>
        <dbReference type="ARBA" id="ARBA00022737"/>
    </source>
</evidence>
<evidence type="ECO:0000313" key="4">
    <source>
        <dbReference type="Proteomes" id="UP001590951"/>
    </source>
</evidence>
<dbReference type="Pfam" id="PF24883">
    <property type="entry name" value="NPHP3_N"/>
    <property type="match status" value="1"/>
</dbReference>
<proteinExistence type="predicted"/>
<dbReference type="InterPro" id="IPR056884">
    <property type="entry name" value="NPHP3-like_N"/>
</dbReference>
<dbReference type="PANTHER" id="PTHR10039">
    <property type="entry name" value="AMELOGENIN"/>
    <property type="match status" value="1"/>
</dbReference>
<dbReference type="EMBL" id="JBHFEH010000007">
    <property type="protein sequence ID" value="KAL2056610.1"/>
    <property type="molecule type" value="Genomic_DNA"/>
</dbReference>
<comment type="caution">
    <text evidence="3">The sequence shown here is derived from an EMBL/GenBank/DDBJ whole genome shotgun (WGS) entry which is preliminary data.</text>
</comment>
<evidence type="ECO:0000313" key="3">
    <source>
        <dbReference type="EMBL" id="KAL2056610.1"/>
    </source>
</evidence>
<evidence type="ECO:0000259" key="2">
    <source>
        <dbReference type="Pfam" id="PF24883"/>
    </source>
</evidence>
<protein>
    <recommendedName>
        <fullName evidence="2">Nephrocystin 3-like N-terminal domain-containing protein</fullName>
    </recommendedName>
</protein>
<reference evidence="3 4" key="1">
    <citation type="submission" date="2024-09" db="EMBL/GenBank/DDBJ databases">
        <title>Rethinking Asexuality: The Enigmatic Case of Functional Sexual Genes in Lepraria (Stereocaulaceae).</title>
        <authorList>
            <person name="Doellman M."/>
            <person name="Sun Y."/>
            <person name="Barcenas-Pena A."/>
            <person name="Lumbsch H.T."/>
            <person name="Grewe F."/>
        </authorList>
    </citation>
    <scope>NUCLEOTIDE SEQUENCE [LARGE SCALE GENOMIC DNA]</scope>
    <source>
        <strain evidence="3 4">Grewe 0041</strain>
    </source>
</reference>
<keyword evidence="1" id="KW-0677">Repeat</keyword>
<dbReference type="Proteomes" id="UP001590951">
    <property type="component" value="Unassembled WGS sequence"/>
</dbReference>